<evidence type="ECO:0000256" key="1">
    <source>
        <dbReference type="SAM" id="MobiDB-lite"/>
    </source>
</evidence>
<dbReference type="PANTHER" id="PTHR34759">
    <property type="entry name" value="SPERMATOGENESIS-ASSOCIATED PROTEIN 48"/>
    <property type="match status" value="1"/>
</dbReference>
<keyword evidence="3" id="KW-1185">Reference proteome</keyword>
<accession>A0AA35L497</accession>
<reference evidence="2" key="1">
    <citation type="submission" date="2022-12" db="EMBL/GenBank/DDBJ databases">
        <authorList>
            <person name="Alioto T."/>
            <person name="Alioto T."/>
            <person name="Gomez Garrido J."/>
        </authorList>
    </citation>
    <scope>NUCLEOTIDE SEQUENCE</scope>
</reference>
<sequence>MTSGVTAGQFSHFNSHKMHQKQHEGLLKRMYMPFVRGPEDRHFFTSFHNKCSNAFLKSNPFIRPEDKCYLLAPHRDDLPIINPCSGFVSPGGAVEANQIMYSKNKEPLGNGKDVQPPPSAPIPHTTHQPANRRLSVLEEIKQDQQWNSRAVPDISLRSKLGGWTSPVKVIPAPPKVKGNFSPHTFAFHVDPDIKSSDPSSEAFRDEKARKYMYTSVAQRANEDIPWDRMLPPKVKPPDSTLEPRADRVSQRFSMKQYEPEAETSQVVGSLWDRFQRRAFISPDKPINFVSPCSRTQHLPLYTGCVGAENPDDLDNPYVDVIVHSRVRTAEPQYVKSSYSPNTFGYTGKVHWSATQPANSNLPPTSPSIISRMYCYLAKHGQPSEFPHLGPLSQTLVPTEPQNPFNKKEKKRIEL</sequence>
<evidence type="ECO:0008006" key="4">
    <source>
        <dbReference type="Google" id="ProtNLM"/>
    </source>
</evidence>
<dbReference type="PANTHER" id="PTHR34759:SF1">
    <property type="entry name" value="SPERMATOGENESIS-ASSOCIATED PROTEIN 48"/>
    <property type="match status" value="1"/>
</dbReference>
<dbReference type="Pfam" id="PF15073">
    <property type="entry name" value="SPATA48"/>
    <property type="match status" value="1"/>
</dbReference>
<protein>
    <recommendedName>
        <fullName evidence="4">Spermatogenesis associated 48</fullName>
    </recommendedName>
</protein>
<dbReference type="InterPro" id="IPR027867">
    <property type="entry name" value="SPATA48"/>
</dbReference>
<organism evidence="2 3">
    <name type="scientific">Podarcis lilfordi</name>
    <name type="common">Lilford's wall lizard</name>
    <dbReference type="NCBI Taxonomy" id="74358"/>
    <lineage>
        <taxon>Eukaryota</taxon>
        <taxon>Metazoa</taxon>
        <taxon>Chordata</taxon>
        <taxon>Craniata</taxon>
        <taxon>Vertebrata</taxon>
        <taxon>Euteleostomi</taxon>
        <taxon>Lepidosauria</taxon>
        <taxon>Squamata</taxon>
        <taxon>Bifurcata</taxon>
        <taxon>Unidentata</taxon>
        <taxon>Episquamata</taxon>
        <taxon>Laterata</taxon>
        <taxon>Lacertibaenia</taxon>
        <taxon>Lacertidae</taxon>
        <taxon>Podarcis</taxon>
    </lineage>
</organism>
<feature type="compositionally biased region" description="Polar residues" evidence="1">
    <location>
        <begin position="391"/>
        <end position="404"/>
    </location>
</feature>
<dbReference type="Proteomes" id="UP001178461">
    <property type="component" value="Chromosome 13"/>
</dbReference>
<proteinExistence type="predicted"/>
<evidence type="ECO:0000313" key="3">
    <source>
        <dbReference type="Proteomes" id="UP001178461"/>
    </source>
</evidence>
<name>A0AA35L497_9SAUR</name>
<evidence type="ECO:0000313" key="2">
    <source>
        <dbReference type="EMBL" id="CAI5789560.1"/>
    </source>
</evidence>
<gene>
    <name evidence="2" type="ORF">PODLI_1B031466</name>
</gene>
<dbReference type="EMBL" id="OX395138">
    <property type="protein sequence ID" value="CAI5789560.1"/>
    <property type="molecule type" value="Genomic_DNA"/>
</dbReference>
<feature type="region of interest" description="Disordered" evidence="1">
    <location>
        <begin position="386"/>
        <end position="414"/>
    </location>
</feature>
<dbReference type="AlphaFoldDB" id="A0AA35L497"/>